<dbReference type="InterPro" id="IPR013103">
    <property type="entry name" value="RVT_2"/>
</dbReference>
<dbReference type="InterPro" id="IPR057670">
    <property type="entry name" value="SH3_retrovirus"/>
</dbReference>
<dbReference type="InterPro" id="IPR054722">
    <property type="entry name" value="PolX-like_BBD"/>
</dbReference>
<evidence type="ECO:0000256" key="17">
    <source>
        <dbReference type="ARBA" id="ARBA00023268"/>
    </source>
</evidence>
<dbReference type="InterPro" id="IPR025724">
    <property type="entry name" value="GAG-pre-integrase_dom"/>
</dbReference>
<evidence type="ECO:0000256" key="15">
    <source>
        <dbReference type="ARBA" id="ARBA00023113"/>
    </source>
</evidence>
<dbReference type="Pfam" id="PF07727">
    <property type="entry name" value="RVT_2"/>
    <property type="match status" value="1"/>
</dbReference>
<keyword evidence="4" id="KW-0540">Nuclease</keyword>
<evidence type="ECO:0000256" key="8">
    <source>
        <dbReference type="ARBA" id="ARBA00022759"/>
    </source>
</evidence>
<proteinExistence type="predicted"/>
<dbReference type="GO" id="GO:0004190">
    <property type="term" value="F:aspartic-type endopeptidase activity"/>
    <property type="evidence" value="ECO:0007669"/>
    <property type="project" value="UniProtKB-KW"/>
</dbReference>
<dbReference type="SMART" id="SM00343">
    <property type="entry name" value="ZnF_C2HC"/>
    <property type="match status" value="1"/>
</dbReference>
<dbReference type="InterPro" id="IPR001878">
    <property type="entry name" value="Znf_CCHC"/>
</dbReference>
<dbReference type="SUPFAM" id="SSF53098">
    <property type="entry name" value="Ribonuclease H-like"/>
    <property type="match status" value="1"/>
</dbReference>
<dbReference type="SUPFAM" id="SSF57756">
    <property type="entry name" value="Retrovirus zinc finger-like domains"/>
    <property type="match status" value="1"/>
</dbReference>
<keyword evidence="5" id="KW-0479">Metal-binding</keyword>
<organism evidence="19 20">
    <name type="scientific">Paramuricea clavata</name>
    <name type="common">Red gorgonian</name>
    <name type="synonym">Violescent sea-whip</name>
    <dbReference type="NCBI Taxonomy" id="317549"/>
    <lineage>
        <taxon>Eukaryota</taxon>
        <taxon>Metazoa</taxon>
        <taxon>Cnidaria</taxon>
        <taxon>Anthozoa</taxon>
        <taxon>Octocorallia</taxon>
        <taxon>Malacalcyonacea</taxon>
        <taxon>Plexauridae</taxon>
        <taxon>Paramuricea</taxon>
    </lineage>
</organism>
<dbReference type="PANTHER" id="PTHR42648">
    <property type="entry name" value="TRANSPOSASE, PUTATIVE-RELATED"/>
    <property type="match status" value="1"/>
</dbReference>
<dbReference type="PANTHER" id="PTHR42648:SF11">
    <property type="entry name" value="TRANSPOSON TY4-P GAG-POL POLYPROTEIN"/>
    <property type="match status" value="1"/>
</dbReference>
<keyword evidence="7" id="KW-0064">Aspartyl protease</keyword>
<keyword evidence="11" id="KW-0460">Magnesium</keyword>
<accession>A0A7D9DPP1</accession>
<dbReference type="GO" id="GO:0003676">
    <property type="term" value="F:nucleic acid binding"/>
    <property type="evidence" value="ECO:0007669"/>
    <property type="project" value="InterPro"/>
</dbReference>
<protein>
    <submittedName>
        <fullName evidence="19">Retrovirus-related Pol poly from transposon TNT 1-94</fullName>
    </submittedName>
</protein>
<dbReference type="PROSITE" id="PS50158">
    <property type="entry name" value="ZF_CCHC"/>
    <property type="match status" value="1"/>
</dbReference>
<keyword evidence="14" id="KW-0239">DNA-directed DNA polymerase</keyword>
<dbReference type="CDD" id="cd09272">
    <property type="entry name" value="RNase_HI_RT_Ty1"/>
    <property type="match status" value="1"/>
</dbReference>
<feature type="compositionally biased region" description="Basic and acidic residues" evidence="18">
    <location>
        <begin position="683"/>
        <end position="694"/>
    </location>
</feature>
<evidence type="ECO:0000256" key="4">
    <source>
        <dbReference type="ARBA" id="ARBA00022722"/>
    </source>
</evidence>
<keyword evidence="10" id="KW-0067">ATP-binding</keyword>
<dbReference type="InterPro" id="IPR043502">
    <property type="entry name" value="DNA/RNA_pol_sf"/>
</dbReference>
<evidence type="ECO:0000313" key="19">
    <source>
        <dbReference type="EMBL" id="CAB3991109.1"/>
    </source>
</evidence>
<dbReference type="InterPro" id="IPR036397">
    <property type="entry name" value="RNaseH_sf"/>
</dbReference>
<evidence type="ECO:0000256" key="13">
    <source>
        <dbReference type="ARBA" id="ARBA00022918"/>
    </source>
</evidence>
<keyword evidence="20" id="KW-1185">Reference proteome</keyword>
<gene>
    <name evidence="19" type="ORF">PACLA_8A055319</name>
</gene>
<evidence type="ECO:0000256" key="7">
    <source>
        <dbReference type="ARBA" id="ARBA00022750"/>
    </source>
</evidence>
<dbReference type="Gene3D" id="4.10.60.10">
    <property type="entry name" value="Zinc finger, CCHC-type"/>
    <property type="match status" value="1"/>
</dbReference>
<evidence type="ECO:0000256" key="12">
    <source>
        <dbReference type="ARBA" id="ARBA00022908"/>
    </source>
</evidence>
<dbReference type="InterPro" id="IPR012337">
    <property type="entry name" value="RNaseH-like_sf"/>
</dbReference>
<dbReference type="Pfam" id="PF22936">
    <property type="entry name" value="Pol_BBD"/>
    <property type="match status" value="1"/>
</dbReference>
<evidence type="ECO:0000313" key="20">
    <source>
        <dbReference type="Proteomes" id="UP001152795"/>
    </source>
</evidence>
<dbReference type="Pfam" id="PF13976">
    <property type="entry name" value="gag_pre-integrs"/>
    <property type="match status" value="1"/>
</dbReference>
<dbReference type="EMBL" id="CACRXK020001790">
    <property type="protein sequence ID" value="CAB3991109.1"/>
    <property type="molecule type" value="Genomic_DNA"/>
</dbReference>
<evidence type="ECO:0000256" key="3">
    <source>
        <dbReference type="ARBA" id="ARBA00022670"/>
    </source>
</evidence>
<keyword evidence="14" id="KW-0808">Transferase</keyword>
<sequence>MKLVLERGLWGFVNATEEQPAETATAQVKSAYQLKSDKAYSLIALSVDKNLQVHISTTTNPLEAWETLRKQFEFVSITQIVRLNRRFYAATMKEDGDIMEHITYMTTLAEQLREMKEEISDQKFATMILGSLPESYENFISSLNAQKVEDLKWENVKSLLVEEYMKRKEKQTESPEETNQMRGIKCFKCEKFGHMVKNCPLNKKSNESNITEEGEQDKRGNEGIALSSTSTNKGKNDQWFIDSGATKHMTFQRNIITDYKKYEEPSKIYLGDNRVIKAYGEGKVNLECNDGADNITLNLHKVLFVPEIKKNLLSVPAMTQMEAEVIFDDEKCYIIKNGKTINIGHLLESKLYVVNTQPDYVNITTTKVPTLREWHCRYGHLNFGYINKLAQGNLVTGMKYTKGETSQECEACTRAKMHRIPVPKQSSNRTTQPLELIHSDVCGPMNTDSIGGSKYILTFTDDYTRYVTVYFLKNKSEVYEKFQEYVSMVENFTGLKVKTLRTDNGGEYVSNDFSKYCVNKGIVHQYSNPYTPQQNGVSERLNRTLMESAKSMIFHANMPINFWAEAVNTAVYLHNRSPTTSLNMKTPYELWFSKKPDVSNLKVFGSVCFIHIPSNLRRKLDPRSRKAVFIGYPLDTKGYKLYDIESKNFVRSKDVVFYENKFHDFKVVTKELIIREDVPEEKLSVDHEQHHDAEDQVPVPTVPDIEDEENLPAVGESYEESFMKQVENLETKRQRKAPKKFSPDECNITESLTAENEEPQSISEALNGANASKWKQALKEEYNSLISNETWELVPPPEGCNVIGSKWVMKIKRDADGNVDRHKARLVAQGYSQTPGIDYEEVFSPVARHSSIRTLLALANKHNLEIHQMDVKTAFLNGYIEHDIYMSQPDGFVDQEHPEYVCKLKKSLYGLKQSARCWNQTLDSFLTKNGYRKSNADNCIYVKSIKNDNGFISFVILAVYVDDIIPISNDINMLNAEKDLLCKHFEMTDQGEIHFILGMTIKRDRETKTLFISQQKYLESVLDRFGMANCKPISTPLETTYHKRTEEEEGFDKNLYQQAIGCLTYISTATRPDISAAVSILSSYMSNPSKEHWNGVKRLLRYIKGTLNFGLKFTTSENDDENGDELYGYSDANWAGDVDSRRSTSGYVFKVANSTVSWCSKKQASVTKSTTEAEYVALSQATQEAIWMRGLLSDIGCKSEEPTTMYEDNQGAIEISKNARFHNRTKHIDVRFHFVREKVLSNEVKVIYCPTEHMLADIMTKGLTKKIFQRLRSMLNVCSY</sequence>
<evidence type="ECO:0000256" key="18">
    <source>
        <dbReference type="SAM" id="MobiDB-lite"/>
    </source>
</evidence>
<evidence type="ECO:0000256" key="1">
    <source>
        <dbReference type="ARBA" id="ARBA00002180"/>
    </source>
</evidence>
<dbReference type="GO" id="GO:0006508">
    <property type="term" value="P:proteolysis"/>
    <property type="evidence" value="ECO:0007669"/>
    <property type="project" value="UniProtKB-KW"/>
</dbReference>
<dbReference type="SUPFAM" id="SSF56672">
    <property type="entry name" value="DNA/RNA polymerases"/>
    <property type="match status" value="1"/>
</dbReference>
<evidence type="ECO:0000256" key="9">
    <source>
        <dbReference type="ARBA" id="ARBA00022801"/>
    </source>
</evidence>
<evidence type="ECO:0000256" key="2">
    <source>
        <dbReference type="ARBA" id="ARBA00022612"/>
    </source>
</evidence>
<dbReference type="Pfam" id="PF00665">
    <property type="entry name" value="rve"/>
    <property type="match status" value="1"/>
</dbReference>
<dbReference type="GO" id="GO:0015074">
    <property type="term" value="P:DNA integration"/>
    <property type="evidence" value="ECO:0007669"/>
    <property type="project" value="UniProtKB-KW"/>
</dbReference>
<keyword evidence="15" id="KW-0917">Virion maturation</keyword>
<dbReference type="Gene3D" id="3.30.420.10">
    <property type="entry name" value="Ribonuclease H-like superfamily/Ribonuclease H"/>
    <property type="match status" value="1"/>
</dbReference>
<dbReference type="GO" id="GO:0005524">
    <property type="term" value="F:ATP binding"/>
    <property type="evidence" value="ECO:0007669"/>
    <property type="project" value="UniProtKB-KW"/>
</dbReference>
<name>A0A7D9DPP1_PARCT</name>
<comment type="function">
    <text evidence="1">The aspartyl protease (PR) mediates the proteolytic cleavages of the Gag and Gag-Pol polyproteins after assembly of the VLP.</text>
</comment>
<evidence type="ECO:0000256" key="14">
    <source>
        <dbReference type="ARBA" id="ARBA00022932"/>
    </source>
</evidence>
<feature type="region of interest" description="Disordered" evidence="18">
    <location>
        <begin position="203"/>
        <end position="231"/>
    </location>
</feature>
<evidence type="ECO:0000256" key="5">
    <source>
        <dbReference type="ARBA" id="ARBA00022723"/>
    </source>
</evidence>
<feature type="region of interest" description="Disordered" evidence="18">
    <location>
        <begin position="683"/>
        <end position="704"/>
    </location>
</feature>
<keyword evidence="16" id="KW-0233">DNA recombination</keyword>
<dbReference type="InterPro" id="IPR036875">
    <property type="entry name" value="Znf_CCHC_sf"/>
</dbReference>
<dbReference type="OrthoDB" id="430476at2759"/>
<comment type="caution">
    <text evidence="19">The sequence shown here is derived from an EMBL/GenBank/DDBJ whole genome shotgun (WGS) entry which is preliminary data.</text>
</comment>
<evidence type="ECO:0000256" key="16">
    <source>
        <dbReference type="ARBA" id="ARBA00023172"/>
    </source>
</evidence>
<reference evidence="19" key="1">
    <citation type="submission" date="2020-04" db="EMBL/GenBank/DDBJ databases">
        <authorList>
            <person name="Alioto T."/>
            <person name="Alioto T."/>
            <person name="Gomez Garrido J."/>
        </authorList>
    </citation>
    <scope>NUCLEOTIDE SEQUENCE</scope>
    <source>
        <strain evidence="19">A484AB</strain>
    </source>
</reference>
<keyword evidence="9" id="KW-0378">Hydrolase</keyword>
<dbReference type="Pfam" id="PF14223">
    <property type="entry name" value="Retrotran_gag_2"/>
    <property type="match status" value="1"/>
</dbReference>
<dbReference type="Pfam" id="PF25597">
    <property type="entry name" value="SH3_retrovirus"/>
    <property type="match status" value="1"/>
</dbReference>
<keyword evidence="6" id="KW-0547">Nucleotide-binding</keyword>
<dbReference type="PROSITE" id="PS50994">
    <property type="entry name" value="INTEGRASE"/>
    <property type="match status" value="1"/>
</dbReference>
<keyword evidence="3" id="KW-0645">Protease</keyword>
<keyword evidence="14" id="KW-0548">Nucleotidyltransferase</keyword>
<dbReference type="AlphaFoldDB" id="A0A7D9DPP1"/>
<dbReference type="InterPro" id="IPR001584">
    <property type="entry name" value="Integrase_cat-core"/>
</dbReference>
<keyword evidence="12" id="KW-0229">DNA integration</keyword>
<keyword evidence="17" id="KW-0511">Multifunctional enzyme</keyword>
<evidence type="ECO:0000256" key="6">
    <source>
        <dbReference type="ARBA" id="ARBA00022741"/>
    </source>
</evidence>
<keyword evidence="8" id="KW-0255">Endonuclease</keyword>
<dbReference type="GO" id="GO:0008270">
    <property type="term" value="F:zinc ion binding"/>
    <property type="evidence" value="ECO:0007669"/>
    <property type="project" value="InterPro"/>
</dbReference>
<dbReference type="GO" id="GO:0004519">
    <property type="term" value="F:endonuclease activity"/>
    <property type="evidence" value="ECO:0007669"/>
    <property type="project" value="UniProtKB-KW"/>
</dbReference>
<evidence type="ECO:0000256" key="11">
    <source>
        <dbReference type="ARBA" id="ARBA00022842"/>
    </source>
</evidence>
<dbReference type="Proteomes" id="UP001152795">
    <property type="component" value="Unassembled WGS sequence"/>
</dbReference>
<keyword evidence="13" id="KW-0695">RNA-directed DNA polymerase</keyword>
<evidence type="ECO:0000256" key="10">
    <source>
        <dbReference type="ARBA" id="ARBA00022840"/>
    </source>
</evidence>
<dbReference type="GO" id="GO:0003887">
    <property type="term" value="F:DNA-directed DNA polymerase activity"/>
    <property type="evidence" value="ECO:0007669"/>
    <property type="project" value="UniProtKB-KW"/>
</dbReference>
<keyword evidence="2" id="KW-1188">Viral release from host cell</keyword>
<dbReference type="GO" id="GO:0003964">
    <property type="term" value="F:RNA-directed DNA polymerase activity"/>
    <property type="evidence" value="ECO:0007669"/>
    <property type="project" value="UniProtKB-KW"/>
</dbReference>
<dbReference type="InterPro" id="IPR039537">
    <property type="entry name" value="Retrotran_Ty1/copia-like"/>
</dbReference>
<dbReference type="GO" id="GO:0006310">
    <property type="term" value="P:DNA recombination"/>
    <property type="evidence" value="ECO:0007669"/>
    <property type="project" value="UniProtKB-KW"/>
</dbReference>